<keyword evidence="2" id="KW-1185">Reference proteome</keyword>
<name>A0A8X6WC42_TRICX</name>
<evidence type="ECO:0000313" key="2">
    <source>
        <dbReference type="Proteomes" id="UP000887159"/>
    </source>
</evidence>
<dbReference type="AlphaFoldDB" id="A0A8X6WC42"/>
<organism evidence="1 2">
    <name type="scientific">Trichonephila clavipes</name>
    <name type="common">Golden silk orbweaver</name>
    <name type="synonym">Nephila clavipes</name>
    <dbReference type="NCBI Taxonomy" id="2585209"/>
    <lineage>
        <taxon>Eukaryota</taxon>
        <taxon>Metazoa</taxon>
        <taxon>Ecdysozoa</taxon>
        <taxon>Arthropoda</taxon>
        <taxon>Chelicerata</taxon>
        <taxon>Arachnida</taxon>
        <taxon>Araneae</taxon>
        <taxon>Araneomorphae</taxon>
        <taxon>Entelegynae</taxon>
        <taxon>Araneoidea</taxon>
        <taxon>Nephilidae</taxon>
        <taxon>Trichonephila</taxon>
    </lineage>
</organism>
<evidence type="ECO:0000313" key="1">
    <source>
        <dbReference type="EMBL" id="GFY32173.1"/>
    </source>
</evidence>
<dbReference type="Proteomes" id="UP000887159">
    <property type="component" value="Unassembled WGS sequence"/>
</dbReference>
<comment type="caution">
    <text evidence="1">The sequence shown here is derived from an EMBL/GenBank/DDBJ whole genome shotgun (WGS) entry which is preliminary data.</text>
</comment>
<dbReference type="EMBL" id="BMAU01021402">
    <property type="protein sequence ID" value="GFY32173.1"/>
    <property type="molecule type" value="Genomic_DNA"/>
</dbReference>
<gene>
    <name evidence="1" type="ORF">TNCV_3556811</name>
</gene>
<accession>A0A8X6WC42</accession>
<sequence>MGICPPSNKMTTIPEDAITNAVFYSLTYVHMAVLESSAAIGNETPDTILERKALLPHYSNIQYNSGSPSRNTPETLFSSSKTLRIQDCPSRNTPEAKCSSFRAFRPRTRGWCLFGVEGLNPSVTELLPSVAAVTVPPLHVGRGEDLAGH</sequence>
<protein>
    <submittedName>
        <fullName evidence="1">Uncharacterized protein</fullName>
    </submittedName>
</protein>
<proteinExistence type="predicted"/>
<reference evidence="1" key="1">
    <citation type="submission" date="2020-08" db="EMBL/GenBank/DDBJ databases">
        <title>Multicomponent nature underlies the extraordinary mechanical properties of spider dragline silk.</title>
        <authorList>
            <person name="Kono N."/>
            <person name="Nakamura H."/>
            <person name="Mori M."/>
            <person name="Yoshida Y."/>
            <person name="Ohtoshi R."/>
            <person name="Malay A.D."/>
            <person name="Moran D.A.P."/>
            <person name="Tomita M."/>
            <person name="Numata K."/>
            <person name="Arakawa K."/>
        </authorList>
    </citation>
    <scope>NUCLEOTIDE SEQUENCE</scope>
</reference>